<dbReference type="RefSeq" id="WP_023433035.1">
    <property type="nucleotide sequence ID" value="NZ_AWXZ01000038.1"/>
</dbReference>
<sequence>MISLDTNVVIAAVKEKPRDVRPLVTADPREFERVPGLRLENWLAA</sequence>
<dbReference type="AlphaFoldDB" id="V4QV88"/>
<organism evidence="1 2">
    <name type="scientific">Lutibaculum baratangense AMV1</name>
    <dbReference type="NCBI Taxonomy" id="631454"/>
    <lineage>
        <taxon>Bacteria</taxon>
        <taxon>Pseudomonadati</taxon>
        <taxon>Pseudomonadota</taxon>
        <taxon>Alphaproteobacteria</taxon>
        <taxon>Hyphomicrobiales</taxon>
        <taxon>Tepidamorphaceae</taxon>
        <taxon>Lutibaculum</taxon>
    </lineage>
</organism>
<evidence type="ECO:0000313" key="1">
    <source>
        <dbReference type="EMBL" id="ESR23682.1"/>
    </source>
</evidence>
<gene>
    <name evidence="1" type="ORF">N177_2912</name>
</gene>
<accession>V4QV88</accession>
<evidence type="ECO:0000313" key="2">
    <source>
        <dbReference type="Proteomes" id="UP000017819"/>
    </source>
</evidence>
<proteinExistence type="predicted"/>
<dbReference type="EMBL" id="AWXZ01000038">
    <property type="protein sequence ID" value="ESR23682.1"/>
    <property type="molecule type" value="Genomic_DNA"/>
</dbReference>
<protein>
    <recommendedName>
        <fullName evidence="3">VapC toxin protein</fullName>
    </recommendedName>
</protein>
<evidence type="ECO:0008006" key="3">
    <source>
        <dbReference type="Google" id="ProtNLM"/>
    </source>
</evidence>
<dbReference type="Proteomes" id="UP000017819">
    <property type="component" value="Unassembled WGS sequence"/>
</dbReference>
<name>V4QV88_9HYPH</name>
<dbReference type="STRING" id="631454.N177_2912"/>
<reference evidence="1 2" key="1">
    <citation type="journal article" date="2014" name="Genome Announc.">
        <title>Draft Genome Sequence of Lutibaculum baratangense Strain AMV1T, Isolated from a Mud Volcano in Andamans, India.</title>
        <authorList>
            <person name="Singh A."/>
            <person name="Sreenivas A."/>
            <person name="Sathyanarayana Reddy G."/>
            <person name="Pinnaka A.K."/>
            <person name="Shivaji S."/>
        </authorList>
    </citation>
    <scope>NUCLEOTIDE SEQUENCE [LARGE SCALE GENOMIC DNA]</scope>
    <source>
        <strain evidence="1 2">AMV1</strain>
    </source>
</reference>
<keyword evidence="2" id="KW-1185">Reference proteome</keyword>
<dbReference type="OrthoDB" id="9796690at2"/>
<comment type="caution">
    <text evidence="1">The sequence shown here is derived from an EMBL/GenBank/DDBJ whole genome shotgun (WGS) entry which is preliminary data.</text>
</comment>
<dbReference type="PATRIC" id="fig|631454.5.peg.2875"/>